<proteinExistence type="predicted"/>
<evidence type="ECO:0000313" key="2">
    <source>
        <dbReference type="Proteomes" id="UP000704712"/>
    </source>
</evidence>
<name>A0A8S9TVL9_PHYIN</name>
<evidence type="ECO:0008006" key="3">
    <source>
        <dbReference type="Google" id="ProtNLM"/>
    </source>
</evidence>
<dbReference type="EMBL" id="JAACNO010002624">
    <property type="protein sequence ID" value="KAF4132083.1"/>
    <property type="molecule type" value="Genomic_DNA"/>
</dbReference>
<dbReference type="AlphaFoldDB" id="A0A8S9TVL9"/>
<comment type="caution">
    <text evidence="1">The sequence shown here is derived from an EMBL/GenBank/DDBJ whole genome shotgun (WGS) entry which is preliminary data.</text>
</comment>
<sequence>MLIAFYLACKEKRQVLVIRCLNETDCVNAVVYLNGDGKYARLTNLAPKDINAIRRQVEGAFVLVDGYDQKDGKMDDELEPFHFLATSCQYDAKHDDSARVVVLPAWRQADLLTFAQQTNWVIDTGLREVMLLLKDKTFSELAGEQYYYSGGSLREFCKTRDELQSQVVDDCAAVENDQAFQLIYNYGGDKAKSQMDRLRRHYIDDCTNEEHYMRRIHWRLTVDSGYALRRLGKNISMAKQLEIYTYAKSIGAGFHGVAFELLLHSAVQYRKPVVLKMREGSVYEKIEIRVPHIACGGETEKECLACLTTLKKDTYTPTTRFSLSSTQ</sequence>
<reference evidence="1" key="1">
    <citation type="submission" date="2020-03" db="EMBL/GenBank/DDBJ databases">
        <title>Hybrid Assembly of Korean Phytophthora infestans isolates.</title>
        <authorList>
            <person name="Prokchorchik M."/>
            <person name="Lee Y."/>
            <person name="Seo J."/>
            <person name="Cho J.-H."/>
            <person name="Park Y.-E."/>
            <person name="Jang D.-C."/>
            <person name="Im J.-S."/>
            <person name="Choi J.-G."/>
            <person name="Park H.-J."/>
            <person name="Lee G.-B."/>
            <person name="Lee Y.-G."/>
            <person name="Hong S.-Y."/>
            <person name="Cho K."/>
            <person name="Sohn K.H."/>
        </authorList>
    </citation>
    <scope>NUCLEOTIDE SEQUENCE</scope>
    <source>
        <strain evidence="1">KR_2_A2</strain>
    </source>
</reference>
<organism evidence="1 2">
    <name type="scientific">Phytophthora infestans</name>
    <name type="common">Potato late blight agent</name>
    <name type="synonym">Botrytis infestans</name>
    <dbReference type="NCBI Taxonomy" id="4787"/>
    <lineage>
        <taxon>Eukaryota</taxon>
        <taxon>Sar</taxon>
        <taxon>Stramenopiles</taxon>
        <taxon>Oomycota</taxon>
        <taxon>Peronosporomycetes</taxon>
        <taxon>Peronosporales</taxon>
        <taxon>Peronosporaceae</taxon>
        <taxon>Phytophthora</taxon>
    </lineage>
</organism>
<protein>
    <recommendedName>
        <fullName evidence="3">Crinkler (CRN) family protein</fullName>
    </recommendedName>
</protein>
<gene>
    <name evidence="1" type="ORF">GN958_ATG18753</name>
</gene>
<accession>A0A8S9TVL9</accession>
<evidence type="ECO:0000313" key="1">
    <source>
        <dbReference type="EMBL" id="KAF4132083.1"/>
    </source>
</evidence>
<dbReference type="Proteomes" id="UP000704712">
    <property type="component" value="Unassembled WGS sequence"/>
</dbReference>